<gene>
    <name evidence="1" type="ORF">CANTADRAFT_23667</name>
</gene>
<dbReference type="Proteomes" id="UP000094285">
    <property type="component" value="Unassembled WGS sequence"/>
</dbReference>
<dbReference type="GeneID" id="30981126"/>
<evidence type="ECO:0000313" key="1">
    <source>
        <dbReference type="EMBL" id="ODV77552.1"/>
    </source>
</evidence>
<sequence length="122" mass="13513">MFSASGTNTPIPGGAAAYHDQLGENVTWVKDWYNPATSYDANGEGTLDTIRLKGWFKTSTSHKNNASVKLEANDVLDLSQWKYFKEVKVEQKPEEVKEVKVDKDLESAISFNKDEGQISGLG</sequence>
<name>A0A1E4SDT2_9ASCO</name>
<accession>A0A1E4SDT2</accession>
<dbReference type="RefSeq" id="XP_020062674.1">
    <property type="nucleotide sequence ID" value="XM_020206989.1"/>
</dbReference>
<proteinExistence type="predicted"/>
<evidence type="ECO:0000313" key="2">
    <source>
        <dbReference type="Proteomes" id="UP000094285"/>
    </source>
</evidence>
<dbReference type="EMBL" id="KV453915">
    <property type="protein sequence ID" value="ODV77552.1"/>
    <property type="molecule type" value="Genomic_DNA"/>
</dbReference>
<dbReference type="AlphaFoldDB" id="A0A1E4SDT2"/>
<dbReference type="OrthoDB" id="4008139at2759"/>
<protein>
    <submittedName>
        <fullName evidence="1">Uncharacterized protein</fullName>
    </submittedName>
</protein>
<keyword evidence="2" id="KW-1185">Reference proteome</keyword>
<organism evidence="1 2">
    <name type="scientific">Suhomyces tanzawaensis NRRL Y-17324</name>
    <dbReference type="NCBI Taxonomy" id="984487"/>
    <lineage>
        <taxon>Eukaryota</taxon>
        <taxon>Fungi</taxon>
        <taxon>Dikarya</taxon>
        <taxon>Ascomycota</taxon>
        <taxon>Saccharomycotina</taxon>
        <taxon>Pichiomycetes</taxon>
        <taxon>Debaryomycetaceae</taxon>
        <taxon>Suhomyces</taxon>
    </lineage>
</organism>
<reference evidence="2" key="1">
    <citation type="submission" date="2016-05" db="EMBL/GenBank/DDBJ databases">
        <title>Comparative genomics of biotechnologically important yeasts.</title>
        <authorList>
            <consortium name="DOE Joint Genome Institute"/>
            <person name="Riley R."/>
            <person name="Haridas S."/>
            <person name="Wolfe K.H."/>
            <person name="Lopes M.R."/>
            <person name="Hittinger C.T."/>
            <person name="Goker M."/>
            <person name="Salamov A."/>
            <person name="Wisecaver J."/>
            <person name="Long T.M."/>
            <person name="Aerts A.L."/>
            <person name="Barry K."/>
            <person name="Choi C."/>
            <person name="Clum A."/>
            <person name="Coughlan A.Y."/>
            <person name="Deshpande S."/>
            <person name="Douglass A.P."/>
            <person name="Hanson S.J."/>
            <person name="Klenk H.-P."/>
            <person name="Labutti K."/>
            <person name="Lapidus A."/>
            <person name="Lindquist E."/>
            <person name="Lipzen A."/>
            <person name="Meier-Kolthoff J.P."/>
            <person name="Ohm R.A."/>
            <person name="Otillar R.P."/>
            <person name="Pangilinan J."/>
            <person name="Peng Y."/>
            <person name="Rokas A."/>
            <person name="Rosa C.A."/>
            <person name="Scheuner C."/>
            <person name="Sibirny A.A."/>
            <person name="Slot J.C."/>
            <person name="Stielow J.B."/>
            <person name="Sun H."/>
            <person name="Kurtzman C.P."/>
            <person name="Blackwell M."/>
            <person name="Grigoriev I.V."/>
            <person name="Jeffries T.W."/>
        </authorList>
    </citation>
    <scope>NUCLEOTIDE SEQUENCE [LARGE SCALE GENOMIC DNA]</scope>
    <source>
        <strain evidence="2">NRRL Y-17324</strain>
    </source>
</reference>